<proteinExistence type="predicted"/>
<reference evidence="1 2" key="1">
    <citation type="submission" date="2021-06" db="EMBL/GenBank/DDBJ databases">
        <title>Caerostris extrusa draft genome.</title>
        <authorList>
            <person name="Kono N."/>
            <person name="Arakawa K."/>
        </authorList>
    </citation>
    <scope>NUCLEOTIDE SEQUENCE [LARGE SCALE GENOMIC DNA]</scope>
</reference>
<dbReference type="EMBL" id="BPLR01005575">
    <property type="protein sequence ID" value="GIY03422.1"/>
    <property type="molecule type" value="Genomic_DNA"/>
</dbReference>
<name>A0AAV4Q5G0_CAEEX</name>
<sequence>MTAECGLQGLIGICDVCPLQLSDPLSDFAGITSPPDSPCKSIILCLSLTLTTTSLFLHSHLPTTIFITFLKLLRYYCLGIYPRRHKNPFHSFRHQSQLPHSFIHSANNHVMELAPCCLFRRELFVQRKSPNTAARAGSKIYLRVGLSASPRDNMFSQNMSIKYFFTE</sequence>
<evidence type="ECO:0000313" key="2">
    <source>
        <dbReference type="Proteomes" id="UP001054945"/>
    </source>
</evidence>
<accession>A0AAV4Q5G0</accession>
<gene>
    <name evidence="1" type="ORF">CEXT_121641</name>
</gene>
<protein>
    <submittedName>
        <fullName evidence="1">Uncharacterized protein</fullName>
    </submittedName>
</protein>
<dbReference type="AlphaFoldDB" id="A0AAV4Q5G0"/>
<organism evidence="1 2">
    <name type="scientific">Caerostris extrusa</name>
    <name type="common">Bark spider</name>
    <name type="synonym">Caerostris bankana</name>
    <dbReference type="NCBI Taxonomy" id="172846"/>
    <lineage>
        <taxon>Eukaryota</taxon>
        <taxon>Metazoa</taxon>
        <taxon>Ecdysozoa</taxon>
        <taxon>Arthropoda</taxon>
        <taxon>Chelicerata</taxon>
        <taxon>Arachnida</taxon>
        <taxon>Araneae</taxon>
        <taxon>Araneomorphae</taxon>
        <taxon>Entelegynae</taxon>
        <taxon>Araneoidea</taxon>
        <taxon>Araneidae</taxon>
        <taxon>Caerostris</taxon>
    </lineage>
</organism>
<dbReference type="Proteomes" id="UP001054945">
    <property type="component" value="Unassembled WGS sequence"/>
</dbReference>
<keyword evidence="2" id="KW-1185">Reference proteome</keyword>
<comment type="caution">
    <text evidence="1">The sequence shown here is derived from an EMBL/GenBank/DDBJ whole genome shotgun (WGS) entry which is preliminary data.</text>
</comment>
<evidence type="ECO:0000313" key="1">
    <source>
        <dbReference type="EMBL" id="GIY03422.1"/>
    </source>
</evidence>